<dbReference type="NCBIfam" id="TIGR00126">
    <property type="entry name" value="deoC"/>
    <property type="match status" value="1"/>
</dbReference>
<dbReference type="Gene3D" id="3.20.20.70">
    <property type="entry name" value="Aldolase class I"/>
    <property type="match status" value="1"/>
</dbReference>
<accession>A0A2A9D5B6</accession>
<dbReference type="Pfam" id="PF01791">
    <property type="entry name" value="DeoC"/>
    <property type="match status" value="1"/>
</dbReference>
<dbReference type="EMBL" id="PDJD01000001">
    <property type="protein sequence ID" value="PFG21050.1"/>
    <property type="molecule type" value="Genomic_DNA"/>
</dbReference>
<dbReference type="GO" id="GO:0009264">
    <property type="term" value="P:deoxyribonucleotide catabolic process"/>
    <property type="evidence" value="ECO:0007669"/>
    <property type="project" value="UniProtKB-UniRule"/>
</dbReference>
<dbReference type="PIRSF" id="PIRSF001357">
    <property type="entry name" value="DeoC"/>
    <property type="match status" value="1"/>
</dbReference>
<dbReference type="InterPro" id="IPR002915">
    <property type="entry name" value="DeoC/FbaB/LacD_aldolase"/>
</dbReference>
<organism evidence="8 9">
    <name type="scientific">Serinibacter salmoneus</name>
    <dbReference type="NCBI Taxonomy" id="556530"/>
    <lineage>
        <taxon>Bacteria</taxon>
        <taxon>Bacillati</taxon>
        <taxon>Actinomycetota</taxon>
        <taxon>Actinomycetes</taxon>
        <taxon>Micrococcales</taxon>
        <taxon>Beutenbergiaceae</taxon>
        <taxon>Serinibacter</taxon>
    </lineage>
</organism>
<dbReference type="GO" id="GO:0016052">
    <property type="term" value="P:carbohydrate catabolic process"/>
    <property type="evidence" value="ECO:0007669"/>
    <property type="project" value="TreeGrafter"/>
</dbReference>
<dbReference type="EC" id="4.1.2.4" evidence="3 7"/>
<keyword evidence="5" id="KW-0704">Schiff base</keyword>
<evidence type="ECO:0000256" key="3">
    <source>
        <dbReference type="ARBA" id="ARBA00012515"/>
    </source>
</evidence>
<protein>
    <recommendedName>
        <fullName evidence="3 7">Deoxyribose-phosphate aldolase</fullName>
        <ecNumber evidence="3 7">4.1.2.4</ecNumber>
    </recommendedName>
</protein>
<dbReference type="AlphaFoldDB" id="A0A2A9D5B6"/>
<dbReference type="Proteomes" id="UP000224915">
    <property type="component" value="Unassembled WGS sequence"/>
</dbReference>
<keyword evidence="9" id="KW-1185">Reference proteome</keyword>
<dbReference type="InterPro" id="IPR011343">
    <property type="entry name" value="DeoC"/>
</dbReference>
<evidence type="ECO:0000256" key="1">
    <source>
        <dbReference type="ARBA" id="ARBA00004816"/>
    </source>
</evidence>
<comment type="similarity">
    <text evidence="2">Belongs to the DeoC/FbaB aldolase family. DeoC type 2 subfamily.</text>
</comment>
<name>A0A2A9D5B6_9MICO</name>
<comment type="pathway">
    <text evidence="1">Carbohydrate degradation; 2-deoxy-D-ribose 1-phosphate degradation; D-glyceraldehyde 3-phosphate and acetaldehyde from 2-deoxy-alpha-D-ribose 1-phosphate: step 2/2.</text>
</comment>
<keyword evidence="4" id="KW-0456">Lyase</keyword>
<evidence type="ECO:0000256" key="7">
    <source>
        <dbReference type="NCBIfam" id="TIGR00126"/>
    </source>
</evidence>
<evidence type="ECO:0000256" key="6">
    <source>
        <dbReference type="ARBA" id="ARBA00048791"/>
    </source>
</evidence>
<dbReference type="SMART" id="SM01133">
    <property type="entry name" value="DeoC"/>
    <property type="match status" value="1"/>
</dbReference>
<evidence type="ECO:0000256" key="4">
    <source>
        <dbReference type="ARBA" id="ARBA00023239"/>
    </source>
</evidence>
<proteinExistence type="inferred from homology"/>
<dbReference type="CDD" id="cd00959">
    <property type="entry name" value="DeoC"/>
    <property type="match status" value="1"/>
</dbReference>
<comment type="caution">
    <text evidence="8">The sequence shown here is derived from an EMBL/GenBank/DDBJ whole genome shotgun (WGS) entry which is preliminary data.</text>
</comment>
<dbReference type="SUPFAM" id="SSF51569">
    <property type="entry name" value="Aldolase"/>
    <property type="match status" value="1"/>
</dbReference>
<sequence>MPPSGPVAGTVATMTRTDVEVAEAALATLDLTDLNDDATLEDAEALARRARQVGTAAVCVWPRFVSACVAELAGSPVKVATVVNFPSGAEGVDGVVELTRRAVADGADEIDLVLPYRAFLAGDVAAAERMIDAVGRATGPAQLKVIIESGELASVEVIKAAARLAIDHGADFVKTSTGKSPVSATPEAARAILEVIRAVPKGAPAVGFKASGGIRTTADARVYLELADEIMGEGWVSPATFRFGASGLLNDVLSVIEGTETPENTSAY</sequence>
<dbReference type="InterPro" id="IPR013785">
    <property type="entry name" value="Aldolase_TIM"/>
</dbReference>
<evidence type="ECO:0000313" key="9">
    <source>
        <dbReference type="Proteomes" id="UP000224915"/>
    </source>
</evidence>
<comment type="catalytic activity">
    <reaction evidence="6">
        <text>2-deoxy-D-ribose 5-phosphate = D-glyceraldehyde 3-phosphate + acetaldehyde</text>
        <dbReference type="Rhea" id="RHEA:12821"/>
        <dbReference type="ChEBI" id="CHEBI:15343"/>
        <dbReference type="ChEBI" id="CHEBI:59776"/>
        <dbReference type="ChEBI" id="CHEBI:62877"/>
        <dbReference type="EC" id="4.1.2.4"/>
    </reaction>
</comment>
<reference evidence="8 9" key="1">
    <citation type="submission" date="2017-10" db="EMBL/GenBank/DDBJ databases">
        <title>Sequencing the genomes of 1000 actinobacteria strains.</title>
        <authorList>
            <person name="Klenk H.-P."/>
        </authorList>
    </citation>
    <scope>NUCLEOTIDE SEQUENCE [LARGE SCALE GENOMIC DNA]</scope>
    <source>
        <strain evidence="8 9">DSM 21801</strain>
    </source>
</reference>
<dbReference type="PANTHER" id="PTHR10889">
    <property type="entry name" value="DEOXYRIBOSE-PHOSPHATE ALDOLASE"/>
    <property type="match status" value="1"/>
</dbReference>
<dbReference type="GO" id="GO:0005737">
    <property type="term" value="C:cytoplasm"/>
    <property type="evidence" value="ECO:0007669"/>
    <property type="project" value="InterPro"/>
</dbReference>
<dbReference type="PANTHER" id="PTHR10889:SF3">
    <property type="entry name" value="DEOXYRIBOSE-PHOSPHATE ALDOLASE"/>
    <property type="match status" value="1"/>
</dbReference>
<gene>
    <name evidence="8" type="ORF">ATL40_2670</name>
</gene>
<evidence type="ECO:0000313" key="8">
    <source>
        <dbReference type="EMBL" id="PFG21050.1"/>
    </source>
</evidence>
<dbReference type="GO" id="GO:0004139">
    <property type="term" value="F:deoxyribose-phosphate aldolase activity"/>
    <property type="evidence" value="ECO:0007669"/>
    <property type="project" value="UniProtKB-UniRule"/>
</dbReference>
<evidence type="ECO:0000256" key="5">
    <source>
        <dbReference type="ARBA" id="ARBA00023270"/>
    </source>
</evidence>
<evidence type="ECO:0000256" key="2">
    <source>
        <dbReference type="ARBA" id="ARBA00009473"/>
    </source>
</evidence>